<dbReference type="EMBL" id="JAZDUA010000066">
    <property type="protein sequence ID" value="KAK7869970.1"/>
    <property type="molecule type" value="Genomic_DNA"/>
</dbReference>
<evidence type="ECO:0000256" key="8">
    <source>
        <dbReference type="ARBA" id="ARBA00022694"/>
    </source>
</evidence>
<accession>A0AAN9ZCY7</accession>
<dbReference type="AlphaFoldDB" id="A0AAN9ZCY7"/>
<evidence type="ECO:0000256" key="9">
    <source>
        <dbReference type="ARBA" id="ARBA00025378"/>
    </source>
</evidence>
<comment type="similarity">
    <text evidence="2">Belongs to the TYW3 family.</text>
</comment>
<dbReference type="GO" id="GO:0032259">
    <property type="term" value="P:methylation"/>
    <property type="evidence" value="ECO:0007669"/>
    <property type="project" value="UniProtKB-KW"/>
</dbReference>
<reference evidence="13 14" key="1">
    <citation type="submission" date="2024-03" db="EMBL/GenBank/DDBJ databases">
        <title>The genome assembly and annotation of the cricket Gryllus longicercus Weissman &amp; Gray.</title>
        <authorList>
            <person name="Szrajer S."/>
            <person name="Gray D."/>
            <person name="Ylla G."/>
        </authorList>
    </citation>
    <scope>NUCLEOTIDE SEQUENCE [LARGE SCALE GENOMIC DNA]</scope>
    <source>
        <strain evidence="13">DAG 2021-001</strain>
        <tissue evidence="13">Whole body minus gut</tissue>
    </source>
</reference>
<evidence type="ECO:0000256" key="1">
    <source>
        <dbReference type="ARBA" id="ARBA00004797"/>
    </source>
</evidence>
<evidence type="ECO:0000256" key="6">
    <source>
        <dbReference type="ARBA" id="ARBA00022679"/>
    </source>
</evidence>
<dbReference type="GO" id="GO:0008168">
    <property type="term" value="F:methyltransferase activity"/>
    <property type="evidence" value="ECO:0007669"/>
    <property type="project" value="UniProtKB-KW"/>
</dbReference>
<evidence type="ECO:0000256" key="5">
    <source>
        <dbReference type="ARBA" id="ARBA00022603"/>
    </source>
</evidence>
<evidence type="ECO:0000313" key="14">
    <source>
        <dbReference type="Proteomes" id="UP001378592"/>
    </source>
</evidence>
<dbReference type="GO" id="GO:0008033">
    <property type="term" value="P:tRNA processing"/>
    <property type="evidence" value="ECO:0007669"/>
    <property type="project" value="UniProtKB-KW"/>
</dbReference>
<keyword evidence="8" id="KW-0819">tRNA processing</keyword>
<dbReference type="Proteomes" id="UP001378592">
    <property type="component" value="Unassembled WGS sequence"/>
</dbReference>
<comment type="function">
    <text evidence="9">Probable S-adenosyl-L-methionine-dependent methyltransferase that acts as a component of the wybutosine biosynthesis pathway. Wybutosine is a hyper modified guanosine with a tricyclic base found at the 3'-position adjacent to the anticodon of eukaryotic phenylalanine tRNA.</text>
</comment>
<organism evidence="13 14">
    <name type="scientific">Gryllus longicercus</name>
    <dbReference type="NCBI Taxonomy" id="2509291"/>
    <lineage>
        <taxon>Eukaryota</taxon>
        <taxon>Metazoa</taxon>
        <taxon>Ecdysozoa</taxon>
        <taxon>Arthropoda</taxon>
        <taxon>Hexapoda</taxon>
        <taxon>Insecta</taxon>
        <taxon>Pterygota</taxon>
        <taxon>Neoptera</taxon>
        <taxon>Polyneoptera</taxon>
        <taxon>Orthoptera</taxon>
        <taxon>Ensifera</taxon>
        <taxon>Gryllidea</taxon>
        <taxon>Grylloidea</taxon>
        <taxon>Gryllidae</taxon>
        <taxon>Gryllinae</taxon>
        <taxon>Gryllus</taxon>
    </lineage>
</organism>
<dbReference type="Pfam" id="PF02676">
    <property type="entry name" value="TYW3"/>
    <property type="match status" value="1"/>
</dbReference>
<evidence type="ECO:0000256" key="7">
    <source>
        <dbReference type="ARBA" id="ARBA00022691"/>
    </source>
</evidence>
<sequence length="151" mass="17859">MNQKCTASEFCNIKKQVLQSVDFSRKGSIDDAILNLVEEINDREEFFTTSSCSGRVILYCESSQKQKHLCQWLFVSHDPITEEALIKELDPLRGDIILKFEPLILHVQCFSLDYAKKLYVRFLTKKINEKMDENRKRTKIFFEKFQCMFSR</sequence>
<name>A0AAN9ZCY7_9ORTH</name>
<dbReference type="InterPro" id="IPR036602">
    <property type="entry name" value="tRNA_yW-synthesising-like_sf"/>
</dbReference>
<evidence type="ECO:0000256" key="11">
    <source>
        <dbReference type="ARBA" id="ARBA00049202"/>
    </source>
</evidence>
<dbReference type="PANTHER" id="PTHR48418:SF1">
    <property type="entry name" value="TRNA WYBUTOSINE-SYNTHESIZING PROTEIN 3"/>
    <property type="match status" value="1"/>
</dbReference>
<gene>
    <name evidence="13" type="ORF">R5R35_013740</name>
</gene>
<keyword evidence="14" id="KW-1185">Reference proteome</keyword>
<dbReference type="Gene3D" id="3.30.1960.10">
    <property type="entry name" value="tRNA wybutosine-synthesizing-like"/>
    <property type="match status" value="1"/>
</dbReference>
<feature type="domain" description="tRNA wybutosine-synthesizing protein" evidence="12">
    <location>
        <begin position="14"/>
        <end position="119"/>
    </location>
</feature>
<comment type="catalytic activity">
    <reaction evidence="11">
        <text>4-demethyl-7-[(3S)-3-amino-3-carboxypropyl]wyosine(37) in tRNA(Phe) + S-adenosyl-L-methionine = 7-[(3S)-3-amino-3-carboxypropyl]wyosine(37) in tRNA(Phe) + S-adenosyl-L-homocysteine + H(+)</text>
        <dbReference type="Rhea" id="RHEA:36635"/>
        <dbReference type="Rhea" id="RHEA-COMP:10378"/>
        <dbReference type="Rhea" id="RHEA-COMP:10379"/>
        <dbReference type="ChEBI" id="CHEBI:15378"/>
        <dbReference type="ChEBI" id="CHEBI:57856"/>
        <dbReference type="ChEBI" id="CHEBI:59789"/>
        <dbReference type="ChEBI" id="CHEBI:73543"/>
        <dbReference type="ChEBI" id="CHEBI:73550"/>
        <dbReference type="EC" id="2.1.1.282"/>
    </reaction>
</comment>
<dbReference type="PANTHER" id="PTHR48418">
    <property type="entry name" value="TRNA WYBUTOSINE-SYNTHESIZING PROTEIN 3"/>
    <property type="match status" value="1"/>
</dbReference>
<dbReference type="InterPro" id="IPR003827">
    <property type="entry name" value="tRNA_yW-synthesising"/>
</dbReference>
<evidence type="ECO:0000259" key="12">
    <source>
        <dbReference type="Pfam" id="PF02676"/>
    </source>
</evidence>
<proteinExistence type="inferred from homology"/>
<keyword evidence="6" id="KW-0808">Transferase</keyword>
<keyword evidence="7" id="KW-0949">S-adenosyl-L-methionine</keyword>
<comment type="caution">
    <text evidence="13">The sequence shown here is derived from an EMBL/GenBank/DDBJ whole genome shotgun (WGS) entry which is preliminary data.</text>
</comment>
<evidence type="ECO:0000256" key="4">
    <source>
        <dbReference type="ARBA" id="ARBA00016536"/>
    </source>
</evidence>
<evidence type="ECO:0000256" key="10">
    <source>
        <dbReference type="ARBA" id="ARBA00030554"/>
    </source>
</evidence>
<comment type="pathway">
    <text evidence="1">tRNA modification; wybutosine-tRNA(Phe) biosynthesis.</text>
</comment>
<evidence type="ECO:0000313" key="13">
    <source>
        <dbReference type="EMBL" id="KAK7869970.1"/>
    </source>
</evidence>
<dbReference type="EC" id="2.1.1.282" evidence="3"/>
<protein>
    <recommendedName>
        <fullName evidence="4">tRNA wybutosine-synthesizing protein 3 homolog</fullName>
        <ecNumber evidence="3">2.1.1.282</ecNumber>
    </recommendedName>
    <alternativeName>
        <fullName evidence="10">tRNA(Phe) 7-((3-amino-3-carboxypropyl)-4-demethylwyosine(37)-N(4))-methyltransferase</fullName>
    </alternativeName>
</protein>
<keyword evidence="5" id="KW-0489">Methyltransferase</keyword>
<dbReference type="SUPFAM" id="SSF111278">
    <property type="entry name" value="SSo0622-like"/>
    <property type="match status" value="1"/>
</dbReference>
<evidence type="ECO:0000256" key="3">
    <source>
        <dbReference type="ARBA" id="ARBA00012750"/>
    </source>
</evidence>
<evidence type="ECO:0000256" key="2">
    <source>
        <dbReference type="ARBA" id="ARBA00008569"/>
    </source>
</evidence>